<accession>A0A556TRT9</accession>
<comment type="caution">
    <text evidence="1">The sequence shown here is derived from an EMBL/GenBank/DDBJ whole genome shotgun (WGS) entry which is preliminary data.</text>
</comment>
<reference evidence="1 2" key="1">
    <citation type="journal article" date="2019" name="Genome Biol. Evol.">
        <title>Whole-Genome Sequencing of the Giant Devil Catfish, Bagarius yarrelli.</title>
        <authorList>
            <person name="Jiang W."/>
            <person name="Lv Y."/>
            <person name="Cheng L."/>
            <person name="Yang K."/>
            <person name="Chao B."/>
            <person name="Wang X."/>
            <person name="Li Y."/>
            <person name="Pan X."/>
            <person name="You X."/>
            <person name="Zhang Y."/>
            <person name="Yang J."/>
            <person name="Li J."/>
            <person name="Zhang X."/>
            <person name="Liu S."/>
            <person name="Sun C."/>
            <person name="Yang J."/>
            <person name="Shi Q."/>
        </authorList>
    </citation>
    <scope>NUCLEOTIDE SEQUENCE [LARGE SCALE GENOMIC DNA]</scope>
    <source>
        <strain evidence="1">JWS20170419001</strain>
        <tissue evidence="1">Muscle</tissue>
    </source>
</reference>
<keyword evidence="2" id="KW-1185">Reference proteome</keyword>
<name>A0A556TRT9_BAGYA</name>
<dbReference type="Proteomes" id="UP000319801">
    <property type="component" value="Unassembled WGS sequence"/>
</dbReference>
<evidence type="ECO:0000313" key="1">
    <source>
        <dbReference type="EMBL" id="TSK49659.1"/>
    </source>
</evidence>
<organism evidence="1 2">
    <name type="scientific">Bagarius yarrelli</name>
    <name type="common">Goonch</name>
    <name type="synonym">Bagrus yarrelli</name>
    <dbReference type="NCBI Taxonomy" id="175774"/>
    <lineage>
        <taxon>Eukaryota</taxon>
        <taxon>Metazoa</taxon>
        <taxon>Chordata</taxon>
        <taxon>Craniata</taxon>
        <taxon>Vertebrata</taxon>
        <taxon>Euteleostomi</taxon>
        <taxon>Actinopterygii</taxon>
        <taxon>Neopterygii</taxon>
        <taxon>Teleostei</taxon>
        <taxon>Ostariophysi</taxon>
        <taxon>Siluriformes</taxon>
        <taxon>Sisoridae</taxon>
        <taxon>Sisorinae</taxon>
        <taxon>Bagarius</taxon>
    </lineage>
</organism>
<evidence type="ECO:0000313" key="2">
    <source>
        <dbReference type="Proteomes" id="UP000319801"/>
    </source>
</evidence>
<gene>
    <name evidence="1" type="ORF">Baya_4861</name>
</gene>
<dbReference type="AlphaFoldDB" id="A0A556TRT9"/>
<protein>
    <submittedName>
        <fullName evidence="1">Uncharacterized protein</fullName>
    </submittedName>
</protein>
<sequence length="79" mass="8903">MNLPGTGEDRQSEENLNNVHTDEFEPLYFQSTSAVLSGWSGKESDTVFFFQIPTTALIGKAYRHIKAERVALKGRKSRV</sequence>
<dbReference type="EMBL" id="VCAZ01000014">
    <property type="protein sequence ID" value="TSK49659.1"/>
    <property type="molecule type" value="Genomic_DNA"/>
</dbReference>
<proteinExistence type="predicted"/>